<proteinExistence type="predicted"/>
<name>A0A7J6QD56_PEROL</name>
<dbReference type="EMBL" id="JABANM010030497">
    <property type="protein sequence ID" value="KAF4706152.1"/>
    <property type="molecule type" value="Genomic_DNA"/>
</dbReference>
<evidence type="ECO:0000256" key="1">
    <source>
        <dbReference type="SAM" id="MobiDB-lite"/>
    </source>
</evidence>
<feature type="compositionally biased region" description="Polar residues" evidence="1">
    <location>
        <begin position="54"/>
        <end position="65"/>
    </location>
</feature>
<feature type="non-terminal residue" evidence="2">
    <location>
        <position position="1"/>
    </location>
</feature>
<accession>A0A7J6QD56</accession>
<sequence length="261" mass="27534">DGNSIENGPEHSTLVYASLKNLTPAKALQSLIYDHYEQGTRVYQNINGDFATMPASTDGTDQSKISLKRAKEQVARQRPSSSSSSSQDGVVLLPGSDGLPLSPRESSPAGQAEAPSSTAAEVSEAPASPESTGVPQGPPAMTQLSNSRAPRPASTRHADTTLVFGRSIPQGVVPGIGWVVVSTDSSSYQGLASIEDSSSPDMLALRPLCLPSGPSGMLSVLDSEDLHRVARARLVYITSSTRPLTRSLLQRTRNLLERLGL</sequence>
<protein>
    <submittedName>
        <fullName evidence="2">Uncharacterized protein</fullName>
    </submittedName>
</protein>
<feature type="compositionally biased region" description="Low complexity" evidence="1">
    <location>
        <begin position="80"/>
        <end position="103"/>
    </location>
</feature>
<organism evidence="2 3">
    <name type="scientific">Perkinsus olseni</name>
    <name type="common">Perkinsus atlanticus</name>
    <dbReference type="NCBI Taxonomy" id="32597"/>
    <lineage>
        <taxon>Eukaryota</taxon>
        <taxon>Sar</taxon>
        <taxon>Alveolata</taxon>
        <taxon>Perkinsozoa</taxon>
        <taxon>Perkinsea</taxon>
        <taxon>Perkinsida</taxon>
        <taxon>Perkinsidae</taxon>
        <taxon>Perkinsus</taxon>
    </lineage>
</organism>
<dbReference type="AlphaFoldDB" id="A0A7J6QD56"/>
<evidence type="ECO:0000313" key="2">
    <source>
        <dbReference type="EMBL" id="KAF4706152.1"/>
    </source>
</evidence>
<comment type="caution">
    <text evidence="2">The sequence shown here is derived from an EMBL/GenBank/DDBJ whole genome shotgun (WGS) entry which is preliminary data.</text>
</comment>
<evidence type="ECO:0000313" key="3">
    <source>
        <dbReference type="Proteomes" id="UP000574390"/>
    </source>
</evidence>
<gene>
    <name evidence="2" type="ORF">FOZ62_024175</name>
</gene>
<reference evidence="2 3" key="1">
    <citation type="submission" date="2020-04" db="EMBL/GenBank/DDBJ databases">
        <title>Perkinsus olseni comparative genomics.</title>
        <authorList>
            <person name="Bogema D.R."/>
        </authorList>
    </citation>
    <scope>NUCLEOTIDE SEQUENCE [LARGE SCALE GENOMIC DNA]</scope>
    <source>
        <strain evidence="2">ATCC PRA-205</strain>
    </source>
</reference>
<feature type="compositionally biased region" description="Low complexity" evidence="1">
    <location>
        <begin position="112"/>
        <end position="131"/>
    </location>
</feature>
<feature type="region of interest" description="Disordered" evidence="1">
    <location>
        <begin position="49"/>
        <end position="156"/>
    </location>
</feature>
<dbReference type="Proteomes" id="UP000574390">
    <property type="component" value="Unassembled WGS sequence"/>
</dbReference>